<sequence>MSSKWQRLLTDGLVVAGLGLMLSGFTGVMTTKADQIQTSNPGEISIHVESDCSGSDTDPKVGEEFWVHGKNFNSGTQRWLFVTDGTNAHDPVVIGPVSVGTGSSFCVGPFTLADGHYKAYVDHHSNAPTNDSKTKVFKVSGVVVTDPPVTDPPATDPPATDPPATDPPATDPPATDPPATDPPVTQPPATDPPATDPPATDPPATDPPATDPPVTQPPATDAPPSTDVGTTTTSVASEGPTSNPTTSVESESLPATGGGSAASITLTAGLMLGLLGITLRVMARRTA</sequence>
<dbReference type="AlphaFoldDB" id="A0A6J6A1C9"/>
<dbReference type="EMBL" id="CAFBIY010000055">
    <property type="protein sequence ID" value="CAB4850480.1"/>
    <property type="molecule type" value="Genomic_DNA"/>
</dbReference>
<dbReference type="EMBL" id="CAFBOL010000030">
    <property type="protein sequence ID" value="CAB4988998.1"/>
    <property type="molecule type" value="Genomic_DNA"/>
</dbReference>
<evidence type="ECO:0000256" key="1">
    <source>
        <dbReference type="SAM" id="MobiDB-lite"/>
    </source>
</evidence>
<feature type="compositionally biased region" description="Polar residues" evidence="1">
    <location>
        <begin position="227"/>
        <end position="250"/>
    </location>
</feature>
<proteinExistence type="predicted"/>
<reference evidence="3" key="1">
    <citation type="submission" date="2020-05" db="EMBL/GenBank/DDBJ databases">
        <authorList>
            <person name="Chiriac C."/>
            <person name="Salcher M."/>
            <person name="Ghai R."/>
            <person name="Kavagutti S V."/>
        </authorList>
    </citation>
    <scope>NUCLEOTIDE SEQUENCE</scope>
</reference>
<evidence type="ECO:0000313" key="7">
    <source>
        <dbReference type="EMBL" id="CAB4919687.1"/>
    </source>
</evidence>
<keyword evidence="2" id="KW-1133">Transmembrane helix</keyword>
<dbReference type="EMBL" id="CAESGF010000003">
    <property type="protein sequence ID" value="CAB4362951.1"/>
    <property type="molecule type" value="Genomic_DNA"/>
</dbReference>
<evidence type="ECO:0000313" key="5">
    <source>
        <dbReference type="EMBL" id="CAB4831165.1"/>
    </source>
</evidence>
<organism evidence="3">
    <name type="scientific">freshwater metagenome</name>
    <dbReference type="NCBI Taxonomy" id="449393"/>
    <lineage>
        <taxon>unclassified sequences</taxon>
        <taxon>metagenomes</taxon>
        <taxon>ecological metagenomes</taxon>
    </lineage>
</organism>
<evidence type="ECO:0000313" key="6">
    <source>
        <dbReference type="EMBL" id="CAB4850480.1"/>
    </source>
</evidence>
<keyword evidence="2" id="KW-0472">Membrane</keyword>
<feature type="compositionally biased region" description="Pro residues" evidence="1">
    <location>
        <begin position="149"/>
        <end position="216"/>
    </location>
</feature>
<protein>
    <submittedName>
        <fullName evidence="3">Unannotated protein</fullName>
    </submittedName>
</protein>
<feature type="transmembrane region" description="Helical" evidence="2">
    <location>
        <begin position="261"/>
        <end position="283"/>
    </location>
</feature>
<dbReference type="EMBL" id="CAFBMT010000003">
    <property type="protein sequence ID" value="CAB4919687.1"/>
    <property type="molecule type" value="Genomic_DNA"/>
</dbReference>
<evidence type="ECO:0000313" key="3">
    <source>
        <dbReference type="EMBL" id="CAB4362951.1"/>
    </source>
</evidence>
<evidence type="ECO:0000313" key="8">
    <source>
        <dbReference type="EMBL" id="CAB4988998.1"/>
    </source>
</evidence>
<name>A0A6J6A1C9_9ZZZZ</name>
<evidence type="ECO:0000313" key="4">
    <source>
        <dbReference type="EMBL" id="CAB4712089.1"/>
    </source>
</evidence>
<accession>A0A6J6A1C9</accession>
<feature type="transmembrane region" description="Helical" evidence="2">
    <location>
        <begin position="12"/>
        <end position="30"/>
    </location>
</feature>
<evidence type="ECO:0000256" key="2">
    <source>
        <dbReference type="SAM" id="Phobius"/>
    </source>
</evidence>
<feature type="region of interest" description="Disordered" evidence="1">
    <location>
        <begin position="144"/>
        <end position="261"/>
    </location>
</feature>
<keyword evidence="2" id="KW-0812">Transmembrane</keyword>
<gene>
    <name evidence="4" type="ORF">UFOPK2656_00740</name>
    <name evidence="5" type="ORF">UFOPK3099_02101</name>
    <name evidence="6" type="ORF">UFOPK3267_01200</name>
    <name evidence="7" type="ORF">UFOPK3651_00778</name>
    <name evidence="8" type="ORF">UFOPK3931_01354</name>
    <name evidence="3" type="ORF">UFOPK4189_00738</name>
</gene>
<dbReference type="EMBL" id="CAEZYF010000003">
    <property type="protein sequence ID" value="CAB4712089.1"/>
    <property type="molecule type" value="Genomic_DNA"/>
</dbReference>
<dbReference type="EMBL" id="CAFAAV010000188">
    <property type="protein sequence ID" value="CAB4831165.1"/>
    <property type="molecule type" value="Genomic_DNA"/>
</dbReference>